<dbReference type="Gene3D" id="3.10.450.50">
    <property type="match status" value="1"/>
</dbReference>
<protein>
    <submittedName>
        <fullName evidence="1">Uncharacterized protein</fullName>
    </submittedName>
</protein>
<organism evidence="1 2">
    <name type="scientific">Mycolicibacter hiberniae</name>
    <dbReference type="NCBI Taxonomy" id="29314"/>
    <lineage>
        <taxon>Bacteria</taxon>
        <taxon>Bacillati</taxon>
        <taxon>Actinomycetota</taxon>
        <taxon>Actinomycetes</taxon>
        <taxon>Mycobacteriales</taxon>
        <taxon>Mycobacteriaceae</taxon>
        <taxon>Mycolicibacter</taxon>
    </lineage>
</organism>
<dbReference type="InterPro" id="IPR032710">
    <property type="entry name" value="NTF2-like_dom_sf"/>
</dbReference>
<dbReference type="RefSeq" id="WP_085136298.1">
    <property type="nucleotide sequence ID" value="NZ_AP022609.1"/>
</dbReference>
<dbReference type="Proteomes" id="UP000467260">
    <property type="component" value="Chromosome"/>
</dbReference>
<dbReference type="OrthoDB" id="1492465at2"/>
<accession>A0A7I7X4R3</accession>
<dbReference type="SUPFAM" id="SSF54427">
    <property type="entry name" value="NTF2-like"/>
    <property type="match status" value="1"/>
</dbReference>
<name>A0A7I7X4R3_9MYCO</name>
<evidence type="ECO:0000313" key="2">
    <source>
        <dbReference type="Proteomes" id="UP000467260"/>
    </source>
</evidence>
<sequence>MTLPAAERLALSELVHRYAGYVDARRFDELAQLFTADAELVLPDPPDRLEPCVHHHGHAGVRGAMSGLAGVTRTQHGVVGEFYTGADTENAGGDVAFGEITGIAHHWMKRGATFTDYVWYLRYRDTYHRVGPGWRIARRALTIDAIESRPADQVRS</sequence>
<dbReference type="CDD" id="cd00531">
    <property type="entry name" value="NTF2_like"/>
    <property type="match status" value="1"/>
</dbReference>
<dbReference type="EMBL" id="AP022609">
    <property type="protein sequence ID" value="BBZ24646.1"/>
    <property type="molecule type" value="Genomic_DNA"/>
</dbReference>
<evidence type="ECO:0000313" key="1">
    <source>
        <dbReference type="EMBL" id="BBZ24646.1"/>
    </source>
</evidence>
<proteinExistence type="predicted"/>
<gene>
    <name evidence="1" type="ORF">MHIB_30640</name>
</gene>
<dbReference type="KEGG" id="mhib:MHIB_30640"/>
<keyword evidence="2" id="KW-1185">Reference proteome</keyword>
<reference evidence="1 2" key="1">
    <citation type="journal article" date="2019" name="Emerg. Microbes Infect.">
        <title>Comprehensive subspecies identification of 175 nontuberculous mycobacteria species based on 7547 genomic profiles.</title>
        <authorList>
            <person name="Matsumoto Y."/>
            <person name="Kinjo T."/>
            <person name="Motooka D."/>
            <person name="Nabeya D."/>
            <person name="Jung N."/>
            <person name="Uechi K."/>
            <person name="Horii T."/>
            <person name="Iida T."/>
            <person name="Fujita J."/>
            <person name="Nakamura S."/>
        </authorList>
    </citation>
    <scope>NUCLEOTIDE SEQUENCE [LARGE SCALE GENOMIC DNA]</scope>
    <source>
        <strain evidence="1 2">JCM 13571</strain>
    </source>
</reference>
<dbReference type="InterPro" id="IPR037401">
    <property type="entry name" value="SnoaL-like"/>
</dbReference>
<dbReference type="AlphaFoldDB" id="A0A7I7X4R3"/>
<dbReference type="Pfam" id="PF13577">
    <property type="entry name" value="SnoaL_4"/>
    <property type="match status" value="1"/>
</dbReference>